<proteinExistence type="predicted"/>
<dbReference type="Gene3D" id="3.30.750.140">
    <property type="match status" value="1"/>
</dbReference>
<dbReference type="OrthoDB" id="8117459at2"/>
<dbReference type="InterPro" id="IPR038610">
    <property type="entry name" value="FliK-like_C_sf"/>
</dbReference>
<reference evidence="3 5" key="1">
    <citation type="submission" date="2019-04" db="EMBL/GenBank/DDBJ databases">
        <title>Complete genome sequence of Agrobacterium larrymoorei CFBP5473.</title>
        <authorList>
            <person name="Haryono M."/>
            <person name="Chou L."/>
            <person name="Lin Y.-C."/>
            <person name="Lai E.-M."/>
            <person name="Kuo C.-H."/>
        </authorList>
    </citation>
    <scope>NUCLEOTIDE SEQUENCE [LARGE SCALE GENOMIC DNA]</scope>
    <source>
        <strain evidence="3 5">CFBP5473</strain>
    </source>
</reference>
<organism evidence="3 5">
    <name type="scientific">Agrobacterium larrymoorei</name>
    <dbReference type="NCBI Taxonomy" id="160699"/>
    <lineage>
        <taxon>Bacteria</taxon>
        <taxon>Pseudomonadati</taxon>
        <taxon>Pseudomonadota</taxon>
        <taxon>Alphaproteobacteria</taxon>
        <taxon>Hyphomicrobiales</taxon>
        <taxon>Rhizobiaceae</taxon>
        <taxon>Rhizobium/Agrobacterium group</taxon>
        <taxon>Agrobacterium</taxon>
    </lineage>
</organism>
<dbReference type="STRING" id="1367849.GCA_000518585_00883"/>
<protein>
    <submittedName>
        <fullName evidence="3">Flagellar hook-length control protein FliK</fullName>
    </submittedName>
</protein>
<evidence type="ECO:0000313" key="5">
    <source>
        <dbReference type="Proteomes" id="UP000298545"/>
    </source>
</evidence>
<reference evidence="4 6" key="2">
    <citation type="submission" date="2021-03" db="EMBL/GenBank/DDBJ databases">
        <title>Rapid diversification of plasmids in a genus of pathogenic and nitrogen fixing bacteria.</title>
        <authorList>
            <person name="Weisberg A.J."/>
            <person name="Miller M."/>
            <person name="Ream W."/>
            <person name="Grunwald N.J."/>
            <person name="Chang J.H."/>
        </authorList>
    </citation>
    <scope>NUCLEOTIDE SEQUENCE [LARGE SCALE GENOMIC DNA]</scope>
    <source>
        <strain evidence="4 6">AF3.44</strain>
    </source>
</reference>
<dbReference type="EMBL" id="CP039691">
    <property type="protein sequence ID" value="QCI98741.1"/>
    <property type="molecule type" value="Genomic_DNA"/>
</dbReference>
<evidence type="ECO:0000256" key="1">
    <source>
        <dbReference type="SAM" id="MobiDB-lite"/>
    </source>
</evidence>
<keyword evidence="3" id="KW-0966">Cell projection</keyword>
<feature type="compositionally biased region" description="Polar residues" evidence="1">
    <location>
        <begin position="463"/>
        <end position="483"/>
    </location>
</feature>
<keyword evidence="6" id="KW-1185">Reference proteome</keyword>
<dbReference type="InterPro" id="IPR021136">
    <property type="entry name" value="Flagellar_hook_control-like_C"/>
</dbReference>
<feature type="region of interest" description="Disordered" evidence="1">
    <location>
        <begin position="429"/>
        <end position="502"/>
    </location>
</feature>
<gene>
    <name evidence="3" type="ORF">CFBP5473_13050</name>
    <name evidence="4" type="ORF">J5285_06690</name>
</gene>
<feature type="compositionally biased region" description="Acidic residues" evidence="1">
    <location>
        <begin position="187"/>
        <end position="206"/>
    </location>
</feature>
<feature type="compositionally biased region" description="Low complexity" evidence="1">
    <location>
        <begin position="46"/>
        <end position="116"/>
    </location>
</feature>
<keyword evidence="3" id="KW-0969">Cilium</keyword>
<dbReference type="EMBL" id="CP072167">
    <property type="protein sequence ID" value="QYA08375.1"/>
    <property type="molecule type" value="Genomic_DNA"/>
</dbReference>
<feature type="domain" description="Flagellar hook-length control protein-like C-terminal" evidence="2">
    <location>
        <begin position="356"/>
        <end position="429"/>
    </location>
</feature>
<dbReference type="Pfam" id="PF02120">
    <property type="entry name" value="Flg_hook"/>
    <property type="match status" value="1"/>
</dbReference>
<accession>A0A4D7DQ43</accession>
<dbReference type="Proteomes" id="UP000298545">
    <property type="component" value="Chromosome circular"/>
</dbReference>
<evidence type="ECO:0000313" key="4">
    <source>
        <dbReference type="EMBL" id="QYA08375.1"/>
    </source>
</evidence>
<dbReference type="KEGG" id="alf:CFBP5473_13050"/>
<sequence length="502" mass="50610">MNVVTNLMPNPSDTAKVNARQDRSGSSNQGGSGFSDTLGSFDKKPTASQPSSSGSSSAASNSSSSSASSTTSSSASTASSASSQSTTANNGTASQTSGSATPANAAAAKPATTLPAVKGLPDTTSLGGALTAATGEVPAATALPQTGVAMPTEPLDQSEIAGITDALSDLAKLVNALANGKPLEATAEGEDAEGVVEDTTDEEGDAADTPIADDNLLSLLAASTMPKEQAATAVGGSDDKQPAKGALTGLAGLADGTTAVDGDATASTTVVKLTKENAPSIDMHIAAAEDGKVKVDVSMASGAHTDVVQVVDSRRYLALAPTANAAAITSAVTSDPDWATAMSGQTSSTPLVTSTGQVVHTLKIQMNPVELGHVTAALKLVGDELSVHLTAHTLKGYAELQKDGSSIMDALKAQGFSVDQVTVSVATGADRQDSATANRQQGDMNQQSAQQGSQRGNEERSQEQFYRQSRTSVSEEISSNDISVQPEALDRVTSARPDHVYL</sequence>
<name>A0A4D7DQ43_9HYPH</name>
<evidence type="ECO:0000259" key="2">
    <source>
        <dbReference type="Pfam" id="PF02120"/>
    </source>
</evidence>
<feature type="compositionally biased region" description="Polar residues" evidence="1">
    <location>
        <begin position="434"/>
        <end position="455"/>
    </location>
</feature>
<feature type="compositionally biased region" description="Polar residues" evidence="1">
    <location>
        <begin position="1"/>
        <end position="15"/>
    </location>
</feature>
<dbReference type="RefSeq" id="WP_027673767.1">
    <property type="nucleotide sequence ID" value="NZ_CP039691.1"/>
</dbReference>
<dbReference type="Proteomes" id="UP000826513">
    <property type="component" value="Chromosome 1"/>
</dbReference>
<evidence type="ECO:0000313" key="6">
    <source>
        <dbReference type="Proteomes" id="UP000826513"/>
    </source>
</evidence>
<dbReference type="CDD" id="cd17470">
    <property type="entry name" value="T3SS_Flik_C"/>
    <property type="match status" value="1"/>
</dbReference>
<dbReference type="AlphaFoldDB" id="A0A4D7DQ43"/>
<feature type="region of interest" description="Disordered" evidence="1">
    <location>
        <begin position="184"/>
        <end position="209"/>
    </location>
</feature>
<keyword evidence="3" id="KW-0282">Flagellum</keyword>
<feature type="region of interest" description="Disordered" evidence="1">
    <location>
        <begin position="1"/>
        <end position="131"/>
    </location>
</feature>
<evidence type="ECO:0000313" key="3">
    <source>
        <dbReference type="EMBL" id="QCI98741.1"/>
    </source>
</evidence>